<keyword evidence="3" id="KW-0479">Metal-binding</keyword>
<keyword evidence="10" id="KW-0067">ATP-binding</keyword>
<feature type="domain" description="ABC transporter" evidence="17">
    <location>
        <begin position="2"/>
        <end position="471"/>
    </location>
</feature>
<dbReference type="GO" id="GO:0008270">
    <property type="term" value="F:zinc ion binding"/>
    <property type="evidence" value="ECO:0007669"/>
    <property type="project" value="UniProtKB-KW"/>
</dbReference>
<dbReference type="GO" id="GO:0006281">
    <property type="term" value="P:DNA repair"/>
    <property type="evidence" value="ECO:0007669"/>
    <property type="project" value="UniProtKB-KW"/>
</dbReference>
<dbReference type="GO" id="GO:0003677">
    <property type="term" value="F:DNA binding"/>
    <property type="evidence" value="ECO:0007669"/>
    <property type="project" value="UniProtKB-KW"/>
</dbReference>
<dbReference type="STRING" id="67386.AQI95_17970"/>
<evidence type="ECO:0000313" key="18">
    <source>
        <dbReference type="EMBL" id="KUN04778.1"/>
    </source>
</evidence>
<evidence type="ECO:0000256" key="8">
    <source>
        <dbReference type="ARBA" id="ARBA00022771"/>
    </source>
</evidence>
<dbReference type="OrthoDB" id="9809851at2"/>
<evidence type="ECO:0000256" key="11">
    <source>
        <dbReference type="ARBA" id="ARBA00022881"/>
    </source>
</evidence>
<keyword evidence="11" id="KW-0267">Excision nuclease</keyword>
<dbReference type="GO" id="GO:0004518">
    <property type="term" value="F:nuclease activity"/>
    <property type="evidence" value="ECO:0007669"/>
    <property type="project" value="UniProtKB-KW"/>
</dbReference>
<keyword evidence="19" id="KW-1185">Reference proteome</keyword>
<keyword evidence="2" id="KW-0963">Cytoplasm</keyword>
<proteinExistence type="inferred from homology"/>
<evidence type="ECO:0000256" key="14">
    <source>
        <dbReference type="ARBA" id="ARBA00038000"/>
    </source>
</evidence>
<comment type="subcellular location">
    <subcellularLocation>
        <location evidence="1">Cytoplasm</location>
    </subcellularLocation>
</comment>
<evidence type="ECO:0000256" key="13">
    <source>
        <dbReference type="ARBA" id="ARBA00023204"/>
    </source>
</evidence>
<dbReference type="PROSITE" id="PS00211">
    <property type="entry name" value="ABC_TRANSPORTER_1"/>
    <property type="match status" value="1"/>
</dbReference>
<dbReference type="SMART" id="SM00903">
    <property type="entry name" value="Flavin_Reduct"/>
    <property type="match status" value="1"/>
</dbReference>
<keyword evidence="4" id="KW-0677">Repeat</keyword>
<dbReference type="Pfam" id="PF01613">
    <property type="entry name" value="Flavin_Reduct"/>
    <property type="match status" value="1"/>
</dbReference>
<keyword evidence="6" id="KW-0227">DNA damage</keyword>
<dbReference type="PROSITE" id="PS50893">
    <property type="entry name" value="ABC_TRANSPORTER_2"/>
    <property type="match status" value="1"/>
</dbReference>
<dbReference type="SUPFAM" id="SSF50475">
    <property type="entry name" value="FMN-binding split barrel"/>
    <property type="match status" value="1"/>
</dbReference>
<dbReference type="InterPro" id="IPR017871">
    <property type="entry name" value="ABC_transporter-like_CS"/>
</dbReference>
<dbReference type="GO" id="GO:0005524">
    <property type="term" value="F:ATP binding"/>
    <property type="evidence" value="ECO:0007669"/>
    <property type="project" value="UniProtKB-KW"/>
</dbReference>
<dbReference type="InterPro" id="IPR002563">
    <property type="entry name" value="Flavin_Rdtase-like_dom"/>
</dbReference>
<keyword evidence="5" id="KW-0547">Nucleotide-binding</keyword>
<dbReference type="Gene3D" id="1.20.1580.10">
    <property type="entry name" value="ABC transporter ATPase like domain"/>
    <property type="match status" value="2"/>
</dbReference>
<keyword evidence="13" id="KW-0234">DNA repair</keyword>
<evidence type="ECO:0000256" key="12">
    <source>
        <dbReference type="ARBA" id="ARBA00023125"/>
    </source>
</evidence>
<evidence type="ECO:0000256" key="16">
    <source>
        <dbReference type="ARBA" id="ARBA00042156"/>
    </source>
</evidence>
<evidence type="ECO:0000256" key="1">
    <source>
        <dbReference type="ARBA" id="ARBA00004496"/>
    </source>
</evidence>
<dbReference type="Proteomes" id="UP000053127">
    <property type="component" value="Unassembled WGS sequence"/>
</dbReference>
<dbReference type="Gene3D" id="3.40.50.300">
    <property type="entry name" value="P-loop containing nucleotide triphosphate hydrolases"/>
    <property type="match status" value="2"/>
</dbReference>
<evidence type="ECO:0000256" key="5">
    <source>
        <dbReference type="ARBA" id="ARBA00022741"/>
    </source>
</evidence>
<evidence type="ECO:0000256" key="15">
    <source>
        <dbReference type="ARBA" id="ARBA00039316"/>
    </source>
</evidence>
<gene>
    <name evidence="18" type="ORF">AQI95_17970</name>
</gene>
<comment type="similarity">
    <text evidence="14">Belongs to the ABC transporter superfamily. UvrA family.</text>
</comment>
<dbReference type="SUPFAM" id="SSF52540">
    <property type="entry name" value="P-loop containing nucleoside triphosphate hydrolases"/>
    <property type="match status" value="2"/>
</dbReference>
<evidence type="ECO:0000256" key="4">
    <source>
        <dbReference type="ARBA" id="ARBA00022737"/>
    </source>
</evidence>
<evidence type="ECO:0000313" key="19">
    <source>
        <dbReference type="Proteomes" id="UP000053127"/>
    </source>
</evidence>
<accession>A0A101P4I0</accession>
<dbReference type="GO" id="GO:0016887">
    <property type="term" value="F:ATP hydrolysis activity"/>
    <property type="evidence" value="ECO:0007669"/>
    <property type="project" value="InterPro"/>
</dbReference>
<evidence type="ECO:0000256" key="7">
    <source>
        <dbReference type="ARBA" id="ARBA00022769"/>
    </source>
</evidence>
<evidence type="ECO:0000256" key="10">
    <source>
        <dbReference type="ARBA" id="ARBA00022840"/>
    </source>
</evidence>
<dbReference type="PANTHER" id="PTHR43152">
    <property type="entry name" value="UVRABC SYSTEM PROTEIN A"/>
    <property type="match status" value="1"/>
</dbReference>
<dbReference type="SMART" id="SM00382">
    <property type="entry name" value="AAA"/>
    <property type="match status" value="2"/>
</dbReference>
<dbReference type="PANTHER" id="PTHR43152:SF3">
    <property type="entry name" value="UVRABC SYSTEM PROTEIN A"/>
    <property type="match status" value="1"/>
</dbReference>
<dbReference type="InterPro" id="IPR003439">
    <property type="entry name" value="ABC_transporter-like_ATP-bd"/>
</dbReference>
<organism evidence="18 19">
    <name type="scientific">Streptomyces yokosukanensis</name>
    <dbReference type="NCBI Taxonomy" id="67386"/>
    <lineage>
        <taxon>Bacteria</taxon>
        <taxon>Bacillati</taxon>
        <taxon>Actinomycetota</taxon>
        <taxon>Actinomycetes</taxon>
        <taxon>Kitasatosporales</taxon>
        <taxon>Streptomycetaceae</taxon>
        <taxon>Streptomyces</taxon>
    </lineage>
</organism>
<keyword evidence="9" id="KW-0862">Zinc</keyword>
<evidence type="ECO:0000256" key="2">
    <source>
        <dbReference type="ARBA" id="ARBA00022490"/>
    </source>
</evidence>
<keyword evidence="7" id="KW-0228">DNA excision</keyword>
<evidence type="ECO:0000259" key="17">
    <source>
        <dbReference type="PROSITE" id="PS50893"/>
    </source>
</evidence>
<comment type="caution">
    <text evidence="18">The sequence shown here is derived from an EMBL/GenBank/DDBJ whole genome shotgun (WGS) entry which is preliminary data.</text>
</comment>
<dbReference type="EMBL" id="LMWN01000024">
    <property type="protein sequence ID" value="KUN04778.1"/>
    <property type="molecule type" value="Genomic_DNA"/>
</dbReference>
<dbReference type="Pfam" id="PF17755">
    <property type="entry name" value="UvrA_DNA-bind"/>
    <property type="match status" value="1"/>
</dbReference>
<protein>
    <recommendedName>
        <fullName evidence="15">UvrABC system protein A</fullName>
    </recommendedName>
    <alternativeName>
        <fullName evidence="16">Excinuclease ABC subunit A</fullName>
    </alternativeName>
</protein>
<name>A0A101P4I0_9ACTN</name>
<sequence length="1016" mass="108567">MTTFDSIVLEGVTTHNLKSVDVAFPKGKLVVAAGVSGSGKSSLVIDTLFEHSKSLYLGALSSKTLDMGDGDYQFDRISGTQPPVALRQRDGGFSNPRSTVGTISGLDGLYRLLFGAGSRPVCPACLGETGPDLRCAECGIFAEPHSAQHFSPNRKEGKCLRCDGVGEMVGFSLDKIIPDRSKTLREIWDAADPGTFAIPNVRKAFETMAADLGIDLDLPFAELDGDQVERVLHGSDKRYTIKVRKVTNEIRFEGILDFLERAYRNTTSSARRNSFTNYLAKEPCPACEGGRLRVESLRATLAGHAFHDFQSDELSSSIVRLRTALTSGALPPQVRELASAIIKQSENIEEVGLGHLQLRRPVVTLSGGELQRLLLAQHLASDLTGVMYVLDEPTAGLHESDSDKIVASLRRLRDLGNTVIVIEHDESVIRAADWVVELGPGAGSRGGEVVFEGPVADLLEAEDSPTAAALLSPAPSRGRVDLADAGWLQVSGITRNNVVDETVKLPLGGLTCVSGVSGAGKSSLVAGVHDAVSRAVAKGADSAGGVEGADALKDVIYVDQRAIGRSSRSTLATYIGIGDHIRDAFAASEDAVERGLSRKEFSPNVPGGRCEACKGLGLAEVEMTLFKSESVICPECDGRRFQDHVLDVRLDGRNIYDVLSMSVGDALEWFTARDGAKVTQALSVLDEFGLGYLQLGCATTTLSGGEAQRLTLAVELLKQRRSGTLFIFDEPTRGLHPADISHLLALFERLLSTGNTILVIEHNMRVVSLCDWVVDVGPGAGRDGGRVVHCGPPQELADNPASETGKYLRRLLGGVVAQTGPAAGEPAEDGTALETDPRTTRDLKDIEELLPRTVTVVTGSARGSGAGGMTPYGLTIGSLTVVSHELALVAFVVKSHSTSWSAIASERRFCVNVLADDQAQVAKAFARGRPDGRFNSLTWVPSSHGSPRLSGTYGAIDCGLEAMYQLGDHQFVLAKVLHVDIDPKEGRRPLELAGRDGTACDAYGWRWRDSGVEEEQ</sequence>
<dbReference type="InterPro" id="IPR027417">
    <property type="entry name" value="P-loop_NTPase"/>
</dbReference>
<keyword evidence="12" id="KW-0238">DNA-binding</keyword>
<dbReference type="Gene3D" id="2.30.110.10">
    <property type="entry name" value="Electron Transport, Fmn-binding Protein, Chain A"/>
    <property type="match status" value="1"/>
</dbReference>
<dbReference type="InterPro" id="IPR012349">
    <property type="entry name" value="Split_barrel_FMN-bd"/>
</dbReference>
<dbReference type="GO" id="GO:0005737">
    <property type="term" value="C:cytoplasm"/>
    <property type="evidence" value="ECO:0007669"/>
    <property type="project" value="UniProtKB-SubCell"/>
</dbReference>
<evidence type="ECO:0000256" key="3">
    <source>
        <dbReference type="ARBA" id="ARBA00022723"/>
    </source>
</evidence>
<reference evidence="18 19" key="1">
    <citation type="submission" date="2015-10" db="EMBL/GenBank/DDBJ databases">
        <title>Draft genome sequence of Streptomyces yokosukanensis DSM 40224, type strain for the species Streptomyces yokosukanensis.</title>
        <authorList>
            <person name="Ruckert C."/>
            <person name="Winkler A."/>
            <person name="Kalinowski J."/>
            <person name="Kampfer P."/>
            <person name="Glaeser S."/>
        </authorList>
    </citation>
    <scope>NUCLEOTIDE SEQUENCE [LARGE SCALE GENOMIC DNA]</scope>
    <source>
        <strain evidence="18 19">DSM 40224</strain>
    </source>
</reference>
<dbReference type="GO" id="GO:0016646">
    <property type="term" value="F:oxidoreductase activity, acting on the CH-NH group of donors, NAD or NADP as acceptor"/>
    <property type="evidence" value="ECO:0007669"/>
    <property type="project" value="UniProtKB-ARBA"/>
</dbReference>
<dbReference type="RefSeq" id="WP_067124158.1">
    <property type="nucleotide sequence ID" value="NZ_KQ948212.1"/>
</dbReference>
<evidence type="ECO:0000256" key="9">
    <source>
        <dbReference type="ARBA" id="ARBA00022833"/>
    </source>
</evidence>
<dbReference type="Gene3D" id="1.10.8.280">
    <property type="entry name" value="ABC transporter ATPase domain-like"/>
    <property type="match status" value="1"/>
</dbReference>
<dbReference type="InterPro" id="IPR041552">
    <property type="entry name" value="UvrA_DNA-bd"/>
</dbReference>
<dbReference type="InterPro" id="IPR003593">
    <property type="entry name" value="AAA+_ATPase"/>
</dbReference>
<dbReference type="GO" id="GO:0010181">
    <property type="term" value="F:FMN binding"/>
    <property type="evidence" value="ECO:0007669"/>
    <property type="project" value="InterPro"/>
</dbReference>
<dbReference type="AlphaFoldDB" id="A0A101P4I0"/>
<evidence type="ECO:0000256" key="6">
    <source>
        <dbReference type="ARBA" id="ARBA00022763"/>
    </source>
</evidence>
<keyword evidence="8" id="KW-0863">Zinc-finger</keyword>